<accession>A0A0S8FTS0</accession>
<proteinExistence type="inferred from homology"/>
<keyword evidence="8" id="KW-0675">Receptor</keyword>
<dbReference type="PANTHER" id="PTHR30069:SF29">
    <property type="entry name" value="HEMOGLOBIN AND HEMOGLOBIN-HAPTOGLOBIN-BINDING PROTEIN 1-RELATED"/>
    <property type="match status" value="1"/>
</dbReference>
<dbReference type="GO" id="GO:0030246">
    <property type="term" value="F:carbohydrate binding"/>
    <property type="evidence" value="ECO:0007669"/>
    <property type="project" value="InterPro"/>
</dbReference>
<evidence type="ECO:0000256" key="7">
    <source>
        <dbReference type="ARBA" id="ARBA00023136"/>
    </source>
</evidence>
<dbReference type="Gene3D" id="2.170.130.10">
    <property type="entry name" value="TonB-dependent receptor, plug domain"/>
    <property type="match status" value="1"/>
</dbReference>
<dbReference type="InterPro" id="IPR013784">
    <property type="entry name" value="Carb-bd-like_fold"/>
</dbReference>
<dbReference type="Gene3D" id="2.60.40.1120">
    <property type="entry name" value="Carboxypeptidase-like, regulatory domain"/>
    <property type="match status" value="1"/>
</dbReference>
<gene>
    <name evidence="12" type="ORF">AMJ83_03625</name>
</gene>
<keyword evidence="5" id="KW-0732">Signal</keyword>
<keyword evidence="4 10" id="KW-0812">Transmembrane</keyword>
<comment type="subcellular location">
    <subcellularLocation>
        <location evidence="1 10">Cell outer membrane</location>
        <topology evidence="1 10">Multi-pass membrane protein</topology>
    </subcellularLocation>
</comment>
<comment type="caution">
    <text evidence="12">The sequence shown here is derived from an EMBL/GenBank/DDBJ whole genome shotgun (WGS) entry which is preliminary data.</text>
</comment>
<evidence type="ECO:0000256" key="3">
    <source>
        <dbReference type="ARBA" id="ARBA00022452"/>
    </source>
</evidence>
<evidence type="ECO:0000256" key="5">
    <source>
        <dbReference type="ARBA" id="ARBA00022729"/>
    </source>
</evidence>
<reference evidence="12 13" key="1">
    <citation type="journal article" date="2015" name="Microbiome">
        <title>Genomic resolution of linkages in carbon, nitrogen, and sulfur cycling among widespread estuary sediment bacteria.</title>
        <authorList>
            <person name="Baker B.J."/>
            <person name="Lazar C.S."/>
            <person name="Teske A.P."/>
            <person name="Dick G.J."/>
        </authorList>
    </citation>
    <scope>NUCLEOTIDE SEQUENCE [LARGE SCALE GENOMIC DNA]</scope>
    <source>
        <strain evidence="12">SM23_42</strain>
    </source>
</reference>
<dbReference type="SUPFAM" id="SSF56935">
    <property type="entry name" value="Porins"/>
    <property type="match status" value="1"/>
</dbReference>
<dbReference type="Gene3D" id="2.40.170.20">
    <property type="entry name" value="TonB-dependent receptor, beta-barrel domain"/>
    <property type="match status" value="1"/>
</dbReference>
<dbReference type="EMBL" id="LJUJ01000005">
    <property type="protein sequence ID" value="KPK64101.1"/>
    <property type="molecule type" value="Genomic_DNA"/>
</dbReference>
<dbReference type="InterPro" id="IPR037066">
    <property type="entry name" value="Plug_dom_sf"/>
</dbReference>
<dbReference type="InterPro" id="IPR036942">
    <property type="entry name" value="Beta-barrel_TonB_sf"/>
</dbReference>
<dbReference type="STRING" id="1703779.AMJ83_03625"/>
<protein>
    <recommendedName>
        <fullName evidence="11">TonB-dependent receptor-like beta-barrel domain-containing protein</fullName>
    </recommendedName>
</protein>
<feature type="domain" description="TonB-dependent receptor-like beta-barrel" evidence="11">
    <location>
        <begin position="345"/>
        <end position="770"/>
    </location>
</feature>
<evidence type="ECO:0000256" key="9">
    <source>
        <dbReference type="ARBA" id="ARBA00023237"/>
    </source>
</evidence>
<dbReference type="PROSITE" id="PS52016">
    <property type="entry name" value="TONB_DEPENDENT_REC_3"/>
    <property type="match status" value="1"/>
</dbReference>
<evidence type="ECO:0000256" key="4">
    <source>
        <dbReference type="ARBA" id="ARBA00022692"/>
    </source>
</evidence>
<organism evidence="12 13">
    <name type="scientific">candidate division WOR_3 bacterium SM23_42</name>
    <dbReference type="NCBI Taxonomy" id="1703779"/>
    <lineage>
        <taxon>Bacteria</taxon>
        <taxon>Bacteria division WOR-3</taxon>
    </lineage>
</organism>
<evidence type="ECO:0000313" key="13">
    <source>
        <dbReference type="Proteomes" id="UP000051373"/>
    </source>
</evidence>
<dbReference type="Pfam" id="PF13715">
    <property type="entry name" value="CarbopepD_reg_2"/>
    <property type="match status" value="1"/>
</dbReference>
<dbReference type="SUPFAM" id="SSF49452">
    <property type="entry name" value="Starch-binding domain-like"/>
    <property type="match status" value="1"/>
</dbReference>
<dbReference type="Proteomes" id="UP000051373">
    <property type="component" value="Unassembled WGS sequence"/>
</dbReference>
<evidence type="ECO:0000256" key="2">
    <source>
        <dbReference type="ARBA" id="ARBA00022448"/>
    </source>
</evidence>
<evidence type="ECO:0000256" key="1">
    <source>
        <dbReference type="ARBA" id="ARBA00004571"/>
    </source>
</evidence>
<evidence type="ECO:0000256" key="6">
    <source>
        <dbReference type="ARBA" id="ARBA00023077"/>
    </source>
</evidence>
<evidence type="ECO:0000313" key="12">
    <source>
        <dbReference type="EMBL" id="KPK64101.1"/>
    </source>
</evidence>
<keyword evidence="3 10" id="KW-1134">Transmembrane beta strand</keyword>
<evidence type="ECO:0000256" key="8">
    <source>
        <dbReference type="ARBA" id="ARBA00023170"/>
    </source>
</evidence>
<evidence type="ECO:0000259" key="11">
    <source>
        <dbReference type="Pfam" id="PF00593"/>
    </source>
</evidence>
<dbReference type="InterPro" id="IPR039426">
    <property type="entry name" value="TonB-dep_rcpt-like"/>
</dbReference>
<evidence type="ECO:0000256" key="10">
    <source>
        <dbReference type="PROSITE-ProRule" id="PRU01360"/>
    </source>
</evidence>
<keyword evidence="9 10" id="KW-0998">Cell outer membrane</keyword>
<keyword evidence="7 10" id="KW-0472">Membrane</keyword>
<dbReference type="PANTHER" id="PTHR30069">
    <property type="entry name" value="TONB-DEPENDENT OUTER MEMBRANE RECEPTOR"/>
    <property type="match status" value="1"/>
</dbReference>
<keyword evidence="2 10" id="KW-0813">Transport</keyword>
<dbReference type="GO" id="GO:0015344">
    <property type="term" value="F:siderophore uptake transmembrane transporter activity"/>
    <property type="evidence" value="ECO:0007669"/>
    <property type="project" value="TreeGrafter"/>
</dbReference>
<comment type="similarity">
    <text evidence="10">Belongs to the TonB-dependent receptor family.</text>
</comment>
<dbReference type="InterPro" id="IPR000531">
    <property type="entry name" value="Beta-barrel_TonB"/>
</dbReference>
<dbReference type="Pfam" id="PF00593">
    <property type="entry name" value="TonB_dep_Rec_b-barrel"/>
    <property type="match status" value="1"/>
</dbReference>
<name>A0A0S8FTS0_UNCW3</name>
<keyword evidence="6" id="KW-0798">TonB box</keyword>
<dbReference type="GO" id="GO:0009279">
    <property type="term" value="C:cell outer membrane"/>
    <property type="evidence" value="ECO:0007669"/>
    <property type="project" value="UniProtKB-SubCell"/>
</dbReference>
<dbReference type="GO" id="GO:0044718">
    <property type="term" value="P:siderophore transmembrane transport"/>
    <property type="evidence" value="ECO:0007669"/>
    <property type="project" value="TreeGrafter"/>
</dbReference>
<dbReference type="AlphaFoldDB" id="A0A0S8FTS0"/>
<sequence>MNKLVIILFPLLVSAGTVGKIAGRVIDAETNDALIAVDVFIDVLQAGGATDTDGHYFILNIPPGTYDIEASMIGYQARIQKDVQVFADRTTYLDFRLKPTVIEIDKPVVVIAKKPVIEIDMTSKEARITREQFDITPVETPSEAIALQGGVTTGAAGDIHVRGGRSDELAYYIEGIEVSNALLGTEPVLNKNFVSEMSLLSGTFNAEYGNVMSGVVNIITPEGGNKISMNLEYTSFAVNSSPYRKKDWINDLDTLYYDSHRDMNLVSLYEVQEIKTFDNVPFRGAINASASGPFPGDMATRFFVAGNYLNKESYLPFGYDLSRSVNGKLTRKFGPNFKLLLDLQYSDDESQGYNHLYKYLYENYLVSRGKSLRGIIGLNHAPANNFFYNVRVGYIEDRLDTKVPEDTADLYASYLPAPIRDNFSEFYIFGYPQYRQEVNTRQYVIKADFSWQLGRIHNIKFGGEQNFYRFEVAKRQQLFAHTPIIYQRYERQPRDGAVFVQDKIEHKHLVVNAGIRFDYSHANTVMWQDIENPSSEVSDVKPQYQVSPRLGLSHPITDNAMLHFAYGHFFQTPPYEIMYFSSNYIVHPESMPRYGLVGNPRILPQRTTAYEVGVKYALQEIYGIDVTLFVKDIRDLLATTAVRMYPYEYIVYTNNDFGSVQGVDITLNRQLVSNFGFSINYTYQVARGTASFAMQGFYDVYTGQPERKQEYNLDFDRRHTLSSTWQFLFNKLGGVGMNFRLTSGLPYTPYLGEGIVVEANSARMRWSLSLDILIHQGIQFGNSVLDLFVSGTNLTDALNPLYVYSRTGDPWDSGDKAGGLMGSPDYIIDPSNVGPRRAIKAGVRVKVR</sequence>